<reference evidence="1 2" key="1">
    <citation type="journal article" date="2023" name="Sci. Data">
        <title>Genome assembly of the Korean intertidal mud-creeper Batillaria attramentaria.</title>
        <authorList>
            <person name="Patra A.K."/>
            <person name="Ho P.T."/>
            <person name="Jun S."/>
            <person name="Lee S.J."/>
            <person name="Kim Y."/>
            <person name="Won Y.J."/>
        </authorList>
    </citation>
    <scope>NUCLEOTIDE SEQUENCE [LARGE SCALE GENOMIC DNA]</scope>
    <source>
        <strain evidence="1">Wonlab-2016</strain>
    </source>
</reference>
<dbReference type="Proteomes" id="UP001519460">
    <property type="component" value="Unassembled WGS sequence"/>
</dbReference>
<sequence length="95" mass="10726">MPDRKLVSSGGVCDFNQLLFNFNIHNASFPPVPRVCADIYTWAVPSNLSPTYSCERDTALLEAQSTITAMLVVLSDLTKQRKLMEKHEQLEIRLT</sequence>
<evidence type="ECO:0000313" key="2">
    <source>
        <dbReference type="Proteomes" id="UP001519460"/>
    </source>
</evidence>
<protein>
    <submittedName>
        <fullName evidence="1">Uncharacterized protein</fullName>
    </submittedName>
</protein>
<accession>A0ABD0J9Q4</accession>
<gene>
    <name evidence="1" type="ORF">BaRGS_00037061</name>
</gene>
<evidence type="ECO:0000313" key="1">
    <source>
        <dbReference type="EMBL" id="KAK7466846.1"/>
    </source>
</evidence>
<name>A0ABD0J9Q4_9CAEN</name>
<comment type="caution">
    <text evidence="1">The sequence shown here is derived from an EMBL/GenBank/DDBJ whole genome shotgun (WGS) entry which is preliminary data.</text>
</comment>
<dbReference type="EMBL" id="JACVVK020000543">
    <property type="protein sequence ID" value="KAK7466846.1"/>
    <property type="molecule type" value="Genomic_DNA"/>
</dbReference>
<keyword evidence="2" id="KW-1185">Reference proteome</keyword>
<dbReference type="AlphaFoldDB" id="A0ABD0J9Q4"/>
<proteinExistence type="predicted"/>
<organism evidence="1 2">
    <name type="scientific">Batillaria attramentaria</name>
    <dbReference type="NCBI Taxonomy" id="370345"/>
    <lineage>
        <taxon>Eukaryota</taxon>
        <taxon>Metazoa</taxon>
        <taxon>Spiralia</taxon>
        <taxon>Lophotrochozoa</taxon>
        <taxon>Mollusca</taxon>
        <taxon>Gastropoda</taxon>
        <taxon>Caenogastropoda</taxon>
        <taxon>Sorbeoconcha</taxon>
        <taxon>Cerithioidea</taxon>
        <taxon>Batillariidae</taxon>
        <taxon>Batillaria</taxon>
    </lineage>
</organism>